<reference evidence="3 5" key="2">
    <citation type="submission" date="2018-10" db="EMBL/GenBank/DDBJ databases">
        <title>Bradyrhizobium sp. nov., effective nodules isolated from peanut in China.</title>
        <authorList>
            <person name="Li Y."/>
        </authorList>
    </citation>
    <scope>NUCLEOTIDE SEQUENCE [LARGE SCALE GENOMIC DNA]</scope>
    <source>
        <strain evidence="3 5">CCBAU 53426</strain>
    </source>
</reference>
<evidence type="ECO:0000313" key="3">
    <source>
        <dbReference type="EMBL" id="RXH08259.1"/>
    </source>
</evidence>
<dbReference type="AlphaFoldDB" id="A0AAE6C929"/>
<dbReference type="Proteomes" id="UP000290401">
    <property type="component" value="Unassembled WGS sequence"/>
</dbReference>
<dbReference type="KEGG" id="bgz:XH91_19920"/>
<keyword evidence="5" id="KW-1185">Reference proteome</keyword>
<evidence type="ECO:0000256" key="1">
    <source>
        <dbReference type="SAM" id="MobiDB-lite"/>
    </source>
</evidence>
<dbReference type="Proteomes" id="UP000288972">
    <property type="component" value="Chromosome"/>
</dbReference>
<gene>
    <name evidence="3" type="ORF">EAS56_30110</name>
    <name evidence="2" type="ORF">XH91_19920</name>
</gene>
<proteinExistence type="predicted"/>
<name>A0AAE6C929_9BRAD</name>
<dbReference type="SUPFAM" id="SSF56973">
    <property type="entry name" value="Aerolisin/ETX pore-forming domain"/>
    <property type="match status" value="1"/>
</dbReference>
<reference evidence="2 4" key="1">
    <citation type="submission" date="2018-06" db="EMBL/GenBank/DDBJ databases">
        <title>Comparative genomics of rhizobia nodulating Arachis hypogaea in China.</title>
        <authorList>
            <person name="Li Y."/>
        </authorList>
    </citation>
    <scope>NUCLEOTIDE SEQUENCE [LARGE SCALE GENOMIC DNA]</scope>
    <source>
        <strain evidence="2 4">CCBAU 51670</strain>
    </source>
</reference>
<evidence type="ECO:0000313" key="2">
    <source>
        <dbReference type="EMBL" id="QAU47393.1"/>
    </source>
</evidence>
<dbReference type="EMBL" id="RDQZ01000033">
    <property type="protein sequence ID" value="RXH08259.1"/>
    <property type="molecule type" value="Genomic_DNA"/>
</dbReference>
<organism evidence="2 4">
    <name type="scientific">Bradyrhizobium guangzhouense</name>
    <dbReference type="NCBI Taxonomy" id="1325095"/>
    <lineage>
        <taxon>Bacteria</taxon>
        <taxon>Pseudomonadati</taxon>
        <taxon>Pseudomonadota</taxon>
        <taxon>Alphaproteobacteria</taxon>
        <taxon>Hyphomicrobiales</taxon>
        <taxon>Nitrobacteraceae</taxon>
        <taxon>Bradyrhizobium</taxon>
    </lineage>
</organism>
<protein>
    <submittedName>
        <fullName evidence="2">Uncharacterized protein</fullName>
    </submittedName>
</protein>
<feature type="region of interest" description="Disordered" evidence="1">
    <location>
        <begin position="1"/>
        <end position="30"/>
    </location>
</feature>
<sequence>MEFSKMLDTPTNYPAVPELANVNSQPPDRSDYVQLESVDRSLVMWANSDNSGASAFVCDKPNTTLPNTTAIIVNYWDGGGPPDYQLVLRQFWRPVGKSYHRIPVGNTLTVSVSKTQGISSTVSQSITASLGISYGALSAEISATFSKSVTTSEENTYTDTVQIDPPAAGMVRVWMLWQLVHEVVAIQKDGTVLPKGDRNHANRKAEVAWNGRLPFFNSGAWVNYDDTSWLFPSETFAAYQKDFPASAARGKLL</sequence>
<accession>A0AAE6C929</accession>
<evidence type="ECO:0000313" key="5">
    <source>
        <dbReference type="Proteomes" id="UP000290401"/>
    </source>
</evidence>
<dbReference type="EMBL" id="CP030053">
    <property type="protein sequence ID" value="QAU47393.1"/>
    <property type="molecule type" value="Genomic_DNA"/>
</dbReference>
<evidence type="ECO:0000313" key="4">
    <source>
        <dbReference type="Proteomes" id="UP000288972"/>
    </source>
</evidence>
<dbReference type="Gene3D" id="2.170.15.10">
    <property type="entry name" value="Proaerolysin, chain A, domain 3"/>
    <property type="match status" value="1"/>
</dbReference>